<dbReference type="AlphaFoldDB" id="A0A1M4Y574"/>
<dbReference type="GeneID" id="90993602"/>
<gene>
    <name evidence="3" type="ORF">SAMN02745784_02521</name>
</gene>
<organism evidence="3 4">
    <name type="scientific">Tissierella praeacuta DSM 18095</name>
    <dbReference type="NCBI Taxonomy" id="1123404"/>
    <lineage>
        <taxon>Bacteria</taxon>
        <taxon>Bacillati</taxon>
        <taxon>Bacillota</taxon>
        <taxon>Tissierellia</taxon>
        <taxon>Tissierellales</taxon>
        <taxon>Tissierellaceae</taxon>
        <taxon>Tissierella</taxon>
    </lineage>
</organism>
<dbReference type="STRING" id="1123404.SAMN02745784_02521"/>
<keyword evidence="4" id="KW-1185">Reference proteome</keyword>
<evidence type="ECO:0000259" key="1">
    <source>
        <dbReference type="Pfam" id="PF09862"/>
    </source>
</evidence>
<feature type="domain" description="DUF2089" evidence="2">
    <location>
        <begin position="9"/>
        <end position="40"/>
    </location>
</feature>
<sequence length="123" mass="14135">MRKEVLGKCPVCGEELYVTKLSCHKCHTHIEGDFTLCKFCKLNDEQKNFVEIFIKSRGNIKEIEKELGISYPTVRARLENVIETLGYSPKYTEPTIDKKEVLNKLNNGEITSEEALRLLQGEE</sequence>
<dbReference type="RefSeq" id="WP_072976805.1">
    <property type="nucleotide sequence ID" value="NZ_FQTY01000015.1"/>
</dbReference>
<reference evidence="4" key="1">
    <citation type="submission" date="2016-11" db="EMBL/GenBank/DDBJ databases">
        <authorList>
            <person name="Varghese N."/>
            <person name="Submissions S."/>
        </authorList>
    </citation>
    <scope>NUCLEOTIDE SEQUENCE [LARGE SCALE GENOMIC DNA]</scope>
    <source>
        <strain evidence="4">DSM 18095</strain>
    </source>
</reference>
<dbReference type="EMBL" id="FQTY01000015">
    <property type="protein sequence ID" value="SHF00911.1"/>
    <property type="molecule type" value="Genomic_DNA"/>
</dbReference>
<feature type="domain" description="DUF2089" evidence="1">
    <location>
        <begin position="42"/>
        <end position="87"/>
    </location>
</feature>
<evidence type="ECO:0000313" key="4">
    <source>
        <dbReference type="Proteomes" id="UP000184114"/>
    </source>
</evidence>
<dbReference type="Pfam" id="PF09862">
    <property type="entry name" value="DUF2089"/>
    <property type="match status" value="1"/>
</dbReference>
<evidence type="ECO:0008006" key="5">
    <source>
        <dbReference type="Google" id="ProtNLM"/>
    </source>
</evidence>
<evidence type="ECO:0000313" key="3">
    <source>
        <dbReference type="EMBL" id="SHF00911.1"/>
    </source>
</evidence>
<dbReference type="InterPro" id="IPR018658">
    <property type="entry name" value="DUF2089"/>
</dbReference>
<protein>
    <recommendedName>
        <fullName evidence="5">DUF2089 domain-containing protein</fullName>
    </recommendedName>
</protein>
<dbReference type="Pfam" id="PF22747">
    <property type="entry name" value="Zn_ribbon_DUF2089"/>
    <property type="match status" value="1"/>
</dbReference>
<dbReference type="Proteomes" id="UP000184114">
    <property type="component" value="Unassembled WGS sequence"/>
</dbReference>
<evidence type="ECO:0000259" key="2">
    <source>
        <dbReference type="Pfam" id="PF22747"/>
    </source>
</evidence>
<dbReference type="InterPro" id="IPR053957">
    <property type="entry name" value="DUF2089_Zn_ribbon"/>
</dbReference>
<proteinExistence type="predicted"/>
<name>A0A1M4Y574_9FIRM</name>
<accession>A0A1M4Y574</accession>